<evidence type="ECO:0000313" key="2">
    <source>
        <dbReference type="EMBL" id="GAI24521.1"/>
    </source>
</evidence>
<dbReference type="EMBL" id="BARV01022832">
    <property type="protein sequence ID" value="GAI24521.1"/>
    <property type="molecule type" value="Genomic_DNA"/>
</dbReference>
<gene>
    <name evidence="2" type="ORF">S06H3_37563</name>
</gene>
<accession>X1N2Q3</accession>
<reference evidence="2" key="1">
    <citation type="journal article" date="2014" name="Front. Microbiol.">
        <title>High frequency of phylogenetically diverse reductive dehalogenase-homologous genes in deep subseafloor sedimentary metagenomes.</title>
        <authorList>
            <person name="Kawai M."/>
            <person name="Futagami T."/>
            <person name="Toyoda A."/>
            <person name="Takaki Y."/>
            <person name="Nishi S."/>
            <person name="Hori S."/>
            <person name="Arai W."/>
            <person name="Tsubouchi T."/>
            <person name="Morono Y."/>
            <person name="Uchiyama I."/>
            <person name="Ito T."/>
            <person name="Fujiyama A."/>
            <person name="Inagaki F."/>
            <person name="Takami H."/>
        </authorList>
    </citation>
    <scope>NUCLEOTIDE SEQUENCE</scope>
    <source>
        <strain evidence="2">Expedition CK06-06</strain>
    </source>
</reference>
<organism evidence="2">
    <name type="scientific">marine sediment metagenome</name>
    <dbReference type="NCBI Taxonomy" id="412755"/>
    <lineage>
        <taxon>unclassified sequences</taxon>
        <taxon>metagenomes</taxon>
        <taxon>ecological metagenomes</taxon>
    </lineage>
</organism>
<dbReference type="InterPro" id="IPR029044">
    <property type="entry name" value="Nucleotide-diphossugar_trans"/>
</dbReference>
<comment type="caution">
    <text evidence="2">The sequence shown here is derived from an EMBL/GenBank/DDBJ whole genome shotgun (WGS) entry which is preliminary data.</text>
</comment>
<proteinExistence type="predicted"/>
<feature type="non-terminal residue" evidence="2">
    <location>
        <position position="107"/>
    </location>
</feature>
<dbReference type="Gene3D" id="3.90.550.10">
    <property type="entry name" value="Spore Coat Polysaccharide Biosynthesis Protein SpsA, Chain A"/>
    <property type="match status" value="1"/>
</dbReference>
<dbReference type="AlphaFoldDB" id="X1N2Q3"/>
<evidence type="ECO:0000259" key="1">
    <source>
        <dbReference type="Pfam" id="PF00535"/>
    </source>
</evidence>
<dbReference type="InterPro" id="IPR001173">
    <property type="entry name" value="Glyco_trans_2-like"/>
</dbReference>
<dbReference type="PANTHER" id="PTHR10859:SF91">
    <property type="entry name" value="DOLICHYL-PHOSPHATE BETA-GLUCOSYLTRANSFERASE"/>
    <property type="match status" value="1"/>
</dbReference>
<protein>
    <recommendedName>
        <fullName evidence="1">Glycosyltransferase 2-like domain-containing protein</fullName>
    </recommendedName>
</protein>
<dbReference type="GO" id="GO:0006487">
    <property type="term" value="P:protein N-linked glycosylation"/>
    <property type="evidence" value="ECO:0007669"/>
    <property type="project" value="TreeGrafter"/>
</dbReference>
<dbReference type="Pfam" id="PF00535">
    <property type="entry name" value="Glycos_transf_2"/>
    <property type="match status" value="1"/>
</dbReference>
<sequence>MFLSIVVPAHNEEKRMADFLPELAIYCRNHEKPCEIIVVPNFCKDRTNEVAEKIAASFPGLIKVINIKEKVLKGGAVKAGFKAASGDLIGFIDADGATSAKEYNKVV</sequence>
<dbReference type="PANTHER" id="PTHR10859">
    <property type="entry name" value="GLYCOSYL TRANSFERASE"/>
    <property type="match status" value="1"/>
</dbReference>
<name>X1N2Q3_9ZZZZ</name>
<feature type="domain" description="Glycosyltransferase 2-like" evidence="1">
    <location>
        <begin position="4"/>
        <end position="102"/>
    </location>
</feature>
<dbReference type="SUPFAM" id="SSF53448">
    <property type="entry name" value="Nucleotide-diphospho-sugar transferases"/>
    <property type="match status" value="1"/>
</dbReference>